<organism evidence="4 5">
    <name type="scientific">Winogradskyella aurantia</name>
    <dbReference type="NCBI Taxonomy" id="1915063"/>
    <lineage>
        <taxon>Bacteria</taxon>
        <taxon>Pseudomonadati</taxon>
        <taxon>Bacteroidota</taxon>
        <taxon>Flavobacteriia</taxon>
        <taxon>Flavobacteriales</taxon>
        <taxon>Flavobacteriaceae</taxon>
        <taxon>Winogradskyella</taxon>
    </lineage>
</organism>
<evidence type="ECO:0000256" key="2">
    <source>
        <dbReference type="ARBA" id="ARBA00014024"/>
    </source>
</evidence>
<dbReference type="Pfam" id="PF10627">
    <property type="entry name" value="CsgE"/>
    <property type="match status" value="1"/>
</dbReference>
<comment type="caution">
    <text evidence="4">The sequence shown here is derived from an EMBL/GenBank/DDBJ whole genome shotgun (WGS) entry which is preliminary data.</text>
</comment>
<protein>
    <recommendedName>
        <fullName evidence="2">Curli production assembly/transport component CsgE</fullName>
    </recommendedName>
</protein>
<dbReference type="Proteomes" id="UP000216840">
    <property type="component" value="Unassembled WGS sequence"/>
</dbReference>
<comment type="function">
    <text evidence="1">May be involved in the biogenesis of curli organelles.</text>
</comment>
<reference evidence="4 5" key="1">
    <citation type="submission" date="2017-05" db="EMBL/GenBank/DDBJ databases">
        <title>The draft genome sequence of Idiomarina salinarum WNB302.</title>
        <authorList>
            <person name="Sun Y."/>
            <person name="Chen B."/>
            <person name="Du Z."/>
        </authorList>
    </citation>
    <scope>NUCLEOTIDE SEQUENCE [LARGE SCALE GENOMIC DNA]</scope>
    <source>
        <strain evidence="4 5">WNB302</strain>
    </source>
</reference>
<evidence type="ECO:0000313" key="5">
    <source>
        <dbReference type="Proteomes" id="UP000216840"/>
    </source>
</evidence>
<proteinExistence type="predicted"/>
<keyword evidence="3" id="KW-0732">Signal</keyword>
<keyword evidence="5" id="KW-1185">Reference proteome</keyword>
<dbReference type="OrthoDB" id="1524955at2"/>
<evidence type="ECO:0000256" key="1">
    <source>
        <dbReference type="ARBA" id="ARBA00003989"/>
    </source>
</evidence>
<dbReference type="AlphaFoldDB" id="A0A265URU8"/>
<gene>
    <name evidence="4" type="ORF">CA834_09865</name>
</gene>
<evidence type="ECO:0000313" key="4">
    <source>
        <dbReference type="EMBL" id="OZV67952.1"/>
    </source>
</evidence>
<name>A0A265URU8_9FLAO</name>
<accession>A0A265URU8</accession>
<dbReference type="EMBL" id="NGJN01000005">
    <property type="protein sequence ID" value="OZV67952.1"/>
    <property type="molecule type" value="Genomic_DNA"/>
</dbReference>
<dbReference type="InterPro" id="IPR018900">
    <property type="entry name" value="Curli_CsgE"/>
</dbReference>
<dbReference type="InterPro" id="IPR053722">
    <property type="entry name" value="Curli_assembly_CsgC/AgfC"/>
</dbReference>
<evidence type="ECO:0000256" key="3">
    <source>
        <dbReference type="ARBA" id="ARBA00022729"/>
    </source>
</evidence>
<sequence length="280" mass="31918">MLKLMVCHLGCWVTTRPSSFAVIKTQFLDLASNKIISGLLCLFLSSTLMAQITNKDVVAKIKTEKVLDLITITGTVESKTPVIKSLRYVMYVYKENPETSNVSKNEQSGRIVLQPNDRKELSQTRINQNTKDKVTVLLLVYDLDDYLVAKDRLVVLNDDEKGKKVITVEEDDANENEGFTGFRGIVIEDTKTKPGRDFYLDFYSNYRLKGINGKEVVKITEQFSFGRNTIMEVSVGGTIVYRFFVQPTRDFIEKQSDQAIIAVAKRLIALENQKNFIRQY</sequence>
<dbReference type="Gene3D" id="2.60.40.2420">
    <property type="match status" value="1"/>
</dbReference>